<gene>
    <name evidence="2" type="ORF">ADK34_24120</name>
</gene>
<evidence type="ECO:0000313" key="2">
    <source>
        <dbReference type="EMBL" id="KOG19995.1"/>
    </source>
</evidence>
<dbReference type="Pfam" id="PF26348">
    <property type="entry name" value="SRA_ScoMcrA"/>
    <property type="match status" value="1"/>
</dbReference>
<name>A0A0L8K229_STRVR</name>
<dbReference type="PATRIC" id="fig|1938.6.peg.5192"/>
<dbReference type="RefSeq" id="WP_033202936.1">
    <property type="nucleotide sequence ID" value="NZ_LGUP01000316.1"/>
</dbReference>
<evidence type="ECO:0000259" key="1">
    <source>
        <dbReference type="Pfam" id="PF26348"/>
    </source>
</evidence>
<organism evidence="2 3">
    <name type="scientific">Streptomyces viridochromogenes</name>
    <dbReference type="NCBI Taxonomy" id="1938"/>
    <lineage>
        <taxon>Bacteria</taxon>
        <taxon>Bacillati</taxon>
        <taxon>Actinomycetota</taxon>
        <taxon>Actinomycetes</taxon>
        <taxon>Kitasatosporales</taxon>
        <taxon>Streptomycetaceae</taxon>
        <taxon>Streptomyces</taxon>
    </lineage>
</organism>
<dbReference type="EMBL" id="LGUP01000316">
    <property type="protein sequence ID" value="KOG19995.1"/>
    <property type="molecule type" value="Genomic_DNA"/>
</dbReference>
<dbReference type="AlphaFoldDB" id="A0A0L8K229"/>
<comment type="caution">
    <text evidence="2">The sequence shown here is derived from an EMBL/GenBank/DDBJ whole genome shotgun (WGS) entry which is preliminary data.</text>
</comment>
<protein>
    <recommendedName>
        <fullName evidence="1">ScoMcrA-like SRA domain-containing protein</fullName>
    </recommendedName>
</protein>
<evidence type="ECO:0000313" key="3">
    <source>
        <dbReference type="Proteomes" id="UP000037023"/>
    </source>
</evidence>
<sequence>MTTTVDLVPGLLTTRDEIAAAFGCGTFQGIEPAVEAKKVFVYSDPSAGEEYGYTFDGRAEDDEYGPLYLYTGYGKSGNQELKSRNKSLHNHAEAGREVHLFVADGKVPDSGQKRQRYIGQMIVDPITPYVTRTGIGEDKKQRTVLVFRLRPAPGTTPVWKEQDRLPAATTTAIEEIDAPPQLVIPAQTSVKAKSSEQFTATQTIANVVGGLKTVNLREGLLVEAFKKHLAAAGHAHKTFQITIAGEPGALTPDLYDVTDHVLYEGKGLTTRHNIRLAIGQLMDYRRHVEKFEGAGLRVAVLLPSEPSADLKDLLVSQGVHLVYQTEDGFSGFPLPS</sequence>
<dbReference type="InterPro" id="IPR058712">
    <property type="entry name" value="SRA_ScoMcrA"/>
</dbReference>
<reference evidence="2 3" key="1">
    <citation type="submission" date="2015-06" db="EMBL/GenBank/DDBJ databases">
        <authorList>
            <person name="Hoefler B.C."/>
            <person name="Straight P.D."/>
        </authorList>
    </citation>
    <scope>NUCLEOTIDE SEQUENCE [LARGE SCALE GENOMIC DNA]</scope>
    <source>
        <strain evidence="2 3">NRRL 3427</strain>
    </source>
</reference>
<dbReference type="Proteomes" id="UP000037023">
    <property type="component" value="Unassembled WGS sequence"/>
</dbReference>
<feature type="domain" description="ScoMcrA-like SRA" evidence="1">
    <location>
        <begin position="13"/>
        <end position="161"/>
    </location>
</feature>
<proteinExistence type="predicted"/>
<dbReference type="OrthoDB" id="4939521at2"/>
<accession>A0A0L8K229</accession>